<dbReference type="EMBL" id="JAINUG010000049">
    <property type="protein sequence ID" value="KAJ8405209.1"/>
    <property type="molecule type" value="Genomic_DNA"/>
</dbReference>
<evidence type="ECO:0000313" key="2">
    <source>
        <dbReference type="Proteomes" id="UP001221898"/>
    </source>
</evidence>
<reference evidence="1" key="1">
    <citation type="journal article" date="2023" name="Science">
        <title>Genome structures resolve the early diversification of teleost fishes.</title>
        <authorList>
            <person name="Parey E."/>
            <person name="Louis A."/>
            <person name="Montfort J."/>
            <person name="Bouchez O."/>
            <person name="Roques C."/>
            <person name="Iampietro C."/>
            <person name="Lluch J."/>
            <person name="Castinel A."/>
            <person name="Donnadieu C."/>
            <person name="Desvignes T."/>
            <person name="Floi Bucao C."/>
            <person name="Jouanno E."/>
            <person name="Wen M."/>
            <person name="Mejri S."/>
            <person name="Dirks R."/>
            <person name="Jansen H."/>
            <person name="Henkel C."/>
            <person name="Chen W.J."/>
            <person name="Zahm M."/>
            <person name="Cabau C."/>
            <person name="Klopp C."/>
            <person name="Thompson A.W."/>
            <person name="Robinson-Rechavi M."/>
            <person name="Braasch I."/>
            <person name="Lecointre G."/>
            <person name="Bobe J."/>
            <person name="Postlethwait J.H."/>
            <person name="Berthelot C."/>
            <person name="Roest Crollius H."/>
            <person name="Guiguen Y."/>
        </authorList>
    </citation>
    <scope>NUCLEOTIDE SEQUENCE</scope>
    <source>
        <strain evidence="1">NC1722</strain>
    </source>
</reference>
<protein>
    <submittedName>
        <fullName evidence="1">Uncharacterized protein</fullName>
    </submittedName>
</protein>
<name>A0AAD7WR17_9TELE</name>
<accession>A0AAD7WR17</accession>
<comment type="caution">
    <text evidence="1">The sequence shown here is derived from an EMBL/GenBank/DDBJ whole genome shotgun (WGS) entry which is preliminary data.</text>
</comment>
<evidence type="ECO:0000313" key="1">
    <source>
        <dbReference type="EMBL" id="KAJ8405209.1"/>
    </source>
</evidence>
<gene>
    <name evidence="1" type="ORF">AAFF_G00322000</name>
</gene>
<dbReference type="AlphaFoldDB" id="A0AAD7WR17"/>
<sequence length="180" mass="18940">MEMADKLPALPWLPCSLRVLDSRVIKAQTLIDGGGLLILPLDEAPETAPHSPERAAKGYGGIFRGGGGGAGSRPGARAVDGRTSFCSRARWPGGAAPRGGTDASVLLQRLRDLLIVGSEVAGVGVGFRVSFRTGRAPRSRYHVLASDRLCCVHSVSVFPVNTHGKLKTPGTFPFSQPQDV</sequence>
<dbReference type="Proteomes" id="UP001221898">
    <property type="component" value="Unassembled WGS sequence"/>
</dbReference>
<proteinExistence type="predicted"/>
<organism evidence="1 2">
    <name type="scientific">Aldrovandia affinis</name>
    <dbReference type="NCBI Taxonomy" id="143900"/>
    <lineage>
        <taxon>Eukaryota</taxon>
        <taxon>Metazoa</taxon>
        <taxon>Chordata</taxon>
        <taxon>Craniata</taxon>
        <taxon>Vertebrata</taxon>
        <taxon>Euteleostomi</taxon>
        <taxon>Actinopterygii</taxon>
        <taxon>Neopterygii</taxon>
        <taxon>Teleostei</taxon>
        <taxon>Notacanthiformes</taxon>
        <taxon>Halosauridae</taxon>
        <taxon>Aldrovandia</taxon>
    </lineage>
</organism>
<keyword evidence="2" id="KW-1185">Reference proteome</keyword>